<dbReference type="Proteomes" id="UP001497382">
    <property type="component" value="Unassembled WGS sequence"/>
</dbReference>
<gene>
    <name evidence="1" type="ORF">LARSCL_LOCUS2610</name>
</gene>
<accession>A0AAV1Z1Z4</accession>
<keyword evidence="2" id="KW-1185">Reference proteome</keyword>
<evidence type="ECO:0000313" key="2">
    <source>
        <dbReference type="Proteomes" id="UP001497382"/>
    </source>
</evidence>
<sequence>MHVYIFCEVNNNLWICLPYGFMFPLFQRRKNRLRLSSAEVNSLFDAIFSISLPSSNHEAS</sequence>
<protein>
    <submittedName>
        <fullName evidence="1">Uncharacterized protein</fullName>
    </submittedName>
</protein>
<dbReference type="EMBL" id="CAXIEN010000018">
    <property type="protein sequence ID" value="CAL1265573.1"/>
    <property type="molecule type" value="Genomic_DNA"/>
</dbReference>
<organism evidence="1 2">
    <name type="scientific">Larinioides sclopetarius</name>
    <dbReference type="NCBI Taxonomy" id="280406"/>
    <lineage>
        <taxon>Eukaryota</taxon>
        <taxon>Metazoa</taxon>
        <taxon>Ecdysozoa</taxon>
        <taxon>Arthropoda</taxon>
        <taxon>Chelicerata</taxon>
        <taxon>Arachnida</taxon>
        <taxon>Araneae</taxon>
        <taxon>Araneomorphae</taxon>
        <taxon>Entelegynae</taxon>
        <taxon>Araneoidea</taxon>
        <taxon>Araneidae</taxon>
        <taxon>Larinioides</taxon>
    </lineage>
</organism>
<comment type="caution">
    <text evidence="1">The sequence shown here is derived from an EMBL/GenBank/DDBJ whole genome shotgun (WGS) entry which is preliminary data.</text>
</comment>
<dbReference type="AlphaFoldDB" id="A0AAV1Z1Z4"/>
<reference evidence="1 2" key="1">
    <citation type="submission" date="2024-04" db="EMBL/GenBank/DDBJ databases">
        <authorList>
            <person name="Rising A."/>
            <person name="Reimegard J."/>
            <person name="Sonavane S."/>
            <person name="Akerstrom W."/>
            <person name="Nylinder S."/>
            <person name="Hedman E."/>
            <person name="Kallberg Y."/>
        </authorList>
    </citation>
    <scope>NUCLEOTIDE SEQUENCE [LARGE SCALE GENOMIC DNA]</scope>
</reference>
<proteinExistence type="predicted"/>
<name>A0AAV1Z1Z4_9ARAC</name>
<evidence type="ECO:0000313" key="1">
    <source>
        <dbReference type="EMBL" id="CAL1265573.1"/>
    </source>
</evidence>